<feature type="signal peptide" evidence="2">
    <location>
        <begin position="1"/>
        <end position="25"/>
    </location>
</feature>
<dbReference type="PROSITE" id="PS51257">
    <property type="entry name" value="PROKAR_LIPOPROTEIN"/>
    <property type="match status" value="1"/>
</dbReference>
<dbReference type="Gene3D" id="1.20.1600.10">
    <property type="entry name" value="Outer membrane efflux proteins (OEP)"/>
    <property type="match status" value="1"/>
</dbReference>
<gene>
    <name evidence="3" type="ORF">H8N03_02995</name>
</gene>
<sequence>MRSHMRTLSTLAAALLLAGCSMIPAYERPAAPVAGSFPYPSAQDGTPAAQLPWQDFFPDARLRSLIDTALAGNRDLRVAVLNVAQARAQYDIRNADRLPTVGVSASASRSPSAITGDQVNSYSVSLGLSSWEIDFFGRVAALSESALSQYLATEEGRKAAQVTIVASVANAWLALVADEELLALTRETLGTREETLRLTRLRFENGVTSEIDFRLAQSLAESSRAALAQTQRQRANDLNALALLIGQPVPPDFLVGLTTRDVKLPDVPAGVPSEVLVRRPDVRQAERQLLAANANIGAARAAFFPRISLTAGIGTASSELSGLFQSGAWGYTVAPSLLQPIFDAGRNRANLASAEVSRDIAVAQYERSIQQAFRDVADALAGRATYGEQLRALGAVADAEAARFRLARLRYESGVASYLDLLDAQRALFTAQTALVQSRLASLQNQVALYRSLGGGWTEPVAQ</sequence>
<keyword evidence="4" id="KW-1185">Reference proteome</keyword>
<evidence type="ECO:0000256" key="2">
    <source>
        <dbReference type="RuleBase" id="RU362097"/>
    </source>
</evidence>
<dbReference type="PANTHER" id="PTHR30203">
    <property type="entry name" value="OUTER MEMBRANE CATION EFFLUX PROTEIN"/>
    <property type="match status" value="1"/>
</dbReference>
<comment type="caution">
    <text evidence="3">The sequence shown here is derived from an EMBL/GenBank/DDBJ whole genome shotgun (WGS) entry which is preliminary data.</text>
</comment>
<organism evidence="3 4">
    <name type="scientific">Ramlibacter cellulosilyticus</name>
    <dbReference type="NCBI Taxonomy" id="2764187"/>
    <lineage>
        <taxon>Bacteria</taxon>
        <taxon>Pseudomonadati</taxon>
        <taxon>Pseudomonadota</taxon>
        <taxon>Betaproteobacteria</taxon>
        <taxon>Burkholderiales</taxon>
        <taxon>Comamonadaceae</taxon>
        <taxon>Ramlibacter</taxon>
    </lineage>
</organism>
<comment type="subcellular location">
    <subcellularLocation>
        <location evidence="2">Cell membrane</location>
        <topology evidence="2">Lipid-anchor</topology>
    </subcellularLocation>
</comment>
<dbReference type="PANTHER" id="PTHR30203:SF32">
    <property type="entry name" value="CATION EFFLUX SYSTEM PROTEIN CUSC"/>
    <property type="match status" value="1"/>
</dbReference>
<keyword evidence="2" id="KW-0449">Lipoprotein</keyword>
<evidence type="ECO:0000256" key="1">
    <source>
        <dbReference type="ARBA" id="ARBA00007613"/>
    </source>
</evidence>
<accession>A0A923MPL4</accession>
<proteinExistence type="inferred from homology"/>
<keyword evidence="2" id="KW-0472">Membrane</keyword>
<feature type="chain" id="PRO_5038170611" evidence="2">
    <location>
        <begin position="26"/>
        <end position="463"/>
    </location>
</feature>
<comment type="similarity">
    <text evidence="1 2">Belongs to the outer membrane factor (OMF) (TC 1.B.17) family.</text>
</comment>
<dbReference type="Gene3D" id="2.20.200.10">
    <property type="entry name" value="Outer membrane efflux proteins (OEP)"/>
    <property type="match status" value="1"/>
</dbReference>
<dbReference type="InterPro" id="IPR010131">
    <property type="entry name" value="MdtP/NodT-like"/>
</dbReference>
<dbReference type="GO" id="GO:0015562">
    <property type="term" value="F:efflux transmembrane transporter activity"/>
    <property type="evidence" value="ECO:0007669"/>
    <property type="project" value="InterPro"/>
</dbReference>
<keyword evidence="2" id="KW-0812">Transmembrane</keyword>
<dbReference type="InterPro" id="IPR003423">
    <property type="entry name" value="OMP_efflux"/>
</dbReference>
<protein>
    <submittedName>
        <fullName evidence="3">Efflux transporter outer membrane subunit</fullName>
    </submittedName>
</protein>
<keyword evidence="2" id="KW-0732">Signal</keyword>
<dbReference type="NCBIfam" id="TIGR01845">
    <property type="entry name" value="outer_NodT"/>
    <property type="match status" value="1"/>
</dbReference>
<dbReference type="SUPFAM" id="SSF56954">
    <property type="entry name" value="Outer membrane efflux proteins (OEP)"/>
    <property type="match status" value="1"/>
</dbReference>
<reference evidence="3" key="1">
    <citation type="submission" date="2020-08" db="EMBL/GenBank/DDBJ databases">
        <title>Ramlibacter sp. USB13 16S ribosomal RNA gene genome sequencing and assembly.</title>
        <authorList>
            <person name="Kang M."/>
        </authorList>
    </citation>
    <scope>NUCLEOTIDE SEQUENCE</scope>
    <source>
        <strain evidence="3">USB13</strain>
    </source>
</reference>
<keyword evidence="2" id="KW-0564">Palmitate</keyword>
<dbReference type="Pfam" id="PF02321">
    <property type="entry name" value="OEP"/>
    <property type="match status" value="2"/>
</dbReference>
<keyword evidence="2" id="KW-1134">Transmembrane beta strand</keyword>
<name>A0A923MPL4_9BURK</name>
<evidence type="ECO:0000313" key="4">
    <source>
        <dbReference type="Proteomes" id="UP000608513"/>
    </source>
</evidence>
<dbReference type="AlphaFoldDB" id="A0A923MPL4"/>
<dbReference type="GO" id="GO:0005886">
    <property type="term" value="C:plasma membrane"/>
    <property type="evidence" value="ECO:0007669"/>
    <property type="project" value="UniProtKB-SubCell"/>
</dbReference>
<evidence type="ECO:0000313" key="3">
    <source>
        <dbReference type="EMBL" id="MBC5781894.1"/>
    </source>
</evidence>
<dbReference type="Proteomes" id="UP000608513">
    <property type="component" value="Unassembled WGS sequence"/>
</dbReference>
<dbReference type="EMBL" id="JACORT010000001">
    <property type="protein sequence ID" value="MBC5781894.1"/>
    <property type="molecule type" value="Genomic_DNA"/>
</dbReference>